<name>A0A4Z2DFI7_SCHJA</name>
<dbReference type="Pfam" id="PF01753">
    <property type="entry name" value="zf-MYND"/>
    <property type="match status" value="1"/>
</dbReference>
<dbReference type="InterPro" id="IPR036770">
    <property type="entry name" value="Ankyrin_rpt-contain_sf"/>
</dbReference>
<feature type="compositionally biased region" description="Polar residues" evidence="6">
    <location>
        <begin position="231"/>
        <end position="240"/>
    </location>
</feature>
<feature type="region of interest" description="Disordered" evidence="6">
    <location>
        <begin position="218"/>
        <end position="241"/>
    </location>
</feature>
<feature type="compositionally biased region" description="Basic and acidic residues" evidence="6">
    <location>
        <begin position="218"/>
        <end position="230"/>
    </location>
</feature>
<dbReference type="PROSITE" id="PS50088">
    <property type="entry name" value="ANK_REPEAT"/>
    <property type="match status" value="1"/>
</dbReference>
<dbReference type="Pfam" id="PF12796">
    <property type="entry name" value="Ank_2"/>
    <property type="match status" value="1"/>
</dbReference>
<evidence type="ECO:0000259" key="7">
    <source>
        <dbReference type="PROSITE" id="PS50865"/>
    </source>
</evidence>
<dbReference type="EMBL" id="SKCS01000153">
    <property type="protein sequence ID" value="TNN15205.1"/>
    <property type="molecule type" value="Genomic_DNA"/>
</dbReference>
<evidence type="ECO:0000313" key="8">
    <source>
        <dbReference type="EMBL" id="TNN15205.1"/>
    </source>
</evidence>
<evidence type="ECO:0000256" key="1">
    <source>
        <dbReference type="ARBA" id="ARBA00022723"/>
    </source>
</evidence>
<keyword evidence="1" id="KW-0479">Metal-binding</keyword>
<dbReference type="AlphaFoldDB" id="A0A4Z2DFI7"/>
<organism evidence="8 9">
    <name type="scientific">Schistosoma japonicum</name>
    <name type="common">Blood fluke</name>
    <dbReference type="NCBI Taxonomy" id="6182"/>
    <lineage>
        <taxon>Eukaryota</taxon>
        <taxon>Metazoa</taxon>
        <taxon>Spiralia</taxon>
        <taxon>Lophotrochozoa</taxon>
        <taxon>Platyhelminthes</taxon>
        <taxon>Trematoda</taxon>
        <taxon>Digenea</taxon>
        <taxon>Strigeidida</taxon>
        <taxon>Schistosomatoidea</taxon>
        <taxon>Schistosomatidae</taxon>
        <taxon>Schistosoma</taxon>
    </lineage>
</organism>
<evidence type="ECO:0000256" key="3">
    <source>
        <dbReference type="ARBA" id="ARBA00022833"/>
    </source>
</evidence>
<dbReference type="STRING" id="6182.A0A4Z2DFI7"/>
<dbReference type="Gene3D" id="1.25.40.20">
    <property type="entry name" value="Ankyrin repeat-containing domain"/>
    <property type="match status" value="2"/>
</dbReference>
<protein>
    <submittedName>
        <fullName evidence="8">Ankyrin repeat and MYND domain-containing protein</fullName>
    </submittedName>
</protein>
<dbReference type="Proteomes" id="UP000311919">
    <property type="component" value="Unassembled WGS sequence"/>
</dbReference>
<evidence type="ECO:0000256" key="4">
    <source>
        <dbReference type="PROSITE-ProRule" id="PRU00023"/>
    </source>
</evidence>
<feature type="region of interest" description="Disordered" evidence="6">
    <location>
        <begin position="130"/>
        <end position="151"/>
    </location>
</feature>
<dbReference type="OrthoDB" id="48314at2759"/>
<keyword evidence="9" id="KW-1185">Reference proteome</keyword>
<dbReference type="PROSITE" id="PS50297">
    <property type="entry name" value="ANK_REP_REGION"/>
    <property type="match status" value="1"/>
</dbReference>
<keyword evidence="3" id="KW-0862">Zinc</keyword>
<comment type="caution">
    <text evidence="8">The sequence shown here is derived from an EMBL/GenBank/DDBJ whole genome shotgun (WGS) entry which is preliminary data.</text>
</comment>
<dbReference type="Gene3D" id="6.10.140.2220">
    <property type="match status" value="1"/>
</dbReference>
<dbReference type="InterPro" id="IPR053064">
    <property type="entry name" value="Ankyrin-MYND_domain-protein"/>
</dbReference>
<dbReference type="InterPro" id="IPR002110">
    <property type="entry name" value="Ankyrin_rpt"/>
</dbReference>
<dbReference type="PANTHER" id="PTHR15897">
    <property type="entry name" value="ANKYRIN REPEAT AND MYND DOMAIN PROTEIN 1"/>
    <property type="match status" value="1"/>
</dbReference>
<feature type="domain" description="MYND-type" evidence="7">
    <location>
        <begin position="627"/>
        <end position="667"/>
    </location>
</feature>
<evidence type="ECO:0000256" key="5">
    <source>
        <dbReference type="PROSITE-ProRule" id="PRU00134"/>
    </source>
</evidence>
<accession>A0A4Z2DFI7</accession>
<dbReference type="InterPro" id="IPR002893">
    <property type="entry name" value="Znf_MYND"/>
</dbReference>
<dbReference type="Pfam" id="PF00023">
    <property type="entry name" value="Ank"/>
    <property type="match status" value="2"/>
</dbReference>
<keyword evidence="2 5" id="KW-0863">Zinc-finger</keyword>
<evidence type="ECO:0000256" key="6">
    <source>
        <dbReference type="SAM" id="MobiDB-lite"/>
    </source>
</evidence>
<dbReference type="PROSITE" id="PS50865">
    <property type="entry name" value="ZF_MYND_2"/>
    <property type="match status" value="1"/>
</dbReference>
<evidence type="ECO:0000313" key="9">
    <source>
        <dbReference type="Proteomes" id="UP000311919"/>
    </source>
</evidence>
<feature type="compositionally biased region" description="Low complexity" evidence="6">
    <location>
        <begin position="130"/>
        <end position="146"/>
    </location>
</feature>
<proteinExistence type="predicted"/>
<dbReference type="GO" id="GO:0008270">
    <property type="term" value="F:zinc ion binding"/>
    <property type="evidence" value="ECO:0007669"/>
    <property type="project" value="UniProtKB-KW"/>
</dbReference>
<keyword evidence="4" id="KW-0040">ANK repeat</keyword>
<dbReference type="SUPFAM" id="SSF48403">
    <property type="entry name" value="Ankyrin repeat"/>
    <property type="match status" value="1"/>
</dbReference>
<feature type="repeat" description="ANK" evidence="4">
    <location>
        <begin position="273"/>
        <end position="305"/>
    </location>
</feature>
<dbReference type="PANTHER" id="PTHR15897:SF2">
    <property type="entry name" value="ANKYRIN REPEAT AND MYND DOMAIN-CONTAINING PROTEIN 1"/>
    <property type="match status" value="1"/>
</dbReference>
<sequence>MKMTNMNNSLISFGRNYIYRVELPVLLSTTSSVSMVMLRRTARLSQIRRMHLNKIRASRSLIRKSNELRKSFELTQNNEQSIEVNHQLMSTCQTILPSFQRFTNCLTRFNTVTDVKLKLSNEVLGNKPLNLTNNRTNRSSSTKSTSFHQFKNRPKTISLDRKSKQLMIDNASKTAVINQPYTVTSSLLKETAAYELSRNPYFITSHSPNNLTKKYSLDENNNKTPDHEQLNTETSTSRSSLDQQALLLAKQKQMMDVIDLLLKRGANPNTGIRPLPALFLAVQAGDPDMVRKLIQHGADANICLRVDNPSKSENRSSTGIYIDEDEAPLMPSLDGLTVLHYAVLVPDEMGVQLTEILLKDGQADPNKQATLDDSFKLKTEYNAFIQSGSSSETISGKSTPEVKKTHEGRTPLHLVCSREYDLPNSAIIAECLLRHNANPNLLCNGHSALSVAIAVGNDPCINVLLNHENTNINQPLENDLGSALCIACSKLIKRLINKGGIDSFKTFVISKPKGILGNVIDFTYMDYAKDTRIAKTPYHALNDIEKETYNGRMQILAYLAERLRNFAYTIEDTTDNEQITLDKIELHNKQMNQKTISSPIKTYSSKFSRQESPTYLKQNSCLPYSFCYECGRSAGVRLVLCSRCHRVYFCSKVCKLKSWTTRHKNECYLTPELQAERNRRSPTKVQSDLKGDKQIRDTEIALYILNTDVATANKSISGELIGVILHPSYRYQYLLHHYMKTDEKGHIIIGTYDGDGNYSLG</sequence>
<dbReference type="SMART" id="SM00248">
    <property type="entry name" value="ANK"/>
    <property type="match status" value="5"/>
</dbReference>
<evidence type="ECO:0000256" key="2">
    <source>
        <dbReference type="ARBA" id="ARBA00022771"/>
    </source>
</evidence>
<dbReference type="SUPFAM" id="SSF144232">
    <property type="entry name" value="HIT/MYND zinc finger-like"/>
    <property type="match status" value="1"/>
</dbReference>
<gene>
    <name evidence="8" type="ORF">EWB00_001550</name>
</gene>
<dbReference type="PROSITE" id="PS01360">
    <property type="entry name" value="ZF_MYND_1"/>
    <property type="match status" value="1"/>
</dbReference>
<reference evidence="8 9" key="1">
    <citation type="submission" date="2019-03" db="EMBL/GenBank/DDBJ databases">
        <title>An improved genome assembly of the fluke Schistosoma japonicum.</title>
        <authorList>
            <person name="Hu W."/>
            <person name="Luo F."/>
            <person name="Yin M."/>
            <person name="Mo X."/>
            <person name="Sun C."/>
            <person name="Wu Q."/>
            <person name="Zhu B."/>
            <person name="Xiang M."/>
            <person name="Wang J."/>
            <person name="Wang Y."/>
            <person name="Zhang T."/>
            <person name="Xu B."/>
            <person name="Zheng H."/>
            <person name="Feng Z."/>
        </authorList>
    </citation>
    <scope>NUCLEOTIDE SEQUENCE [LARGE SCALE GENOMIC DNA]</scope>
    <source>
        <strain evidence="8">HuSjv2</strain>
        <tissue evidence="8">Worms</tissue>
    </source>
</reference>